<keyword evidence="3" id="KW-1185">Reference proteome</keyword>
<protein>
    <submittedName>
        <fullName evidence="2">HFL188Cp</fullName>
    </submittedName>
</protein>
<dbReference type="AlphaFoldDB" id="A0A0X8HUJ9"/>
<dbReference type="EMBL" id="CP014246">
    <property type="protein sequence ID" value="AMD21668.1"/>
    <property type="molecule type" value="Genomic_DNA"/>
</dbReference>
<accession>A0A0X8HUJ9</accession>
<dbReference type="GeneID" id="28724969"/>
<dbReference type="RefSeq" id="XP_017988664.1">
    <property type="nucleotide sequence ID" value="XM_018133210.1"/>
</dbReference>
<evidence type="ECO:0000313" key="2">
    <source>
        <dbReference type="EMBL" id="AMD21668.1"/>
    </source>
</evidence>
<dbReference type="Proteomes" id="UP000243052">
    <property type="component" value="Chromosome vi"/>
</dbReference>
<feature type="signal peptide" evidence="1">
    <location>
        <begin position="1"/>
        <end position="18"/>
    </location>
</feature>
<evidence type="ECO:0000256" key="1">
    <source>
        <dbReference type="SAM" id="SignalP"/>
    </source>
</evidence>
<reference evidence="2 3" key="1">
    <citation type="submission" date="2016-01" db="EMBL/GenBank/DDBJ databases">
        <title>Genome sequence of the yeast Holleya sinecauda.</title>
        <authorList>
            <person name="Dietrich F.S."/>
        </authorList>
    </citation>
    <scope>NUCLEOTIDE SEQUENCE [LARGE SCALE GENOMIC DNA]</scope>
    <source>
        <strain evidence="2 3">ATCC 58844</strain>
    </source>
</reference>
<keyword evidence="1" id="KW-0732">Signal</keyword>
<organism evidence="2 3">
    <name type="scientific">Eremothecium sinecaudum</name>
    <dbReference type="NCBI Taxonomy" id="45286"/>
    <lineage>
        <taxon>Eukaryota</taxon>
        <taxon>Fungi</taxon>
        <taxon>Dikarya</taxon>
        <taxon>Ascomycota</taxon>
        <taxon>Saccharomycotina</taxon>
        <taxon>Saccharomycetes</taxon>
        <taxon>Saccharomycetales</taxon>
        <taxon>Saccharomycetaceae</taxon>
        <taxon>Eremothecium</taxon>
    </lineage>
</organism>
<sequence length="405" mass="46010">MRLAKIVYVANIIASCMAFPLSTNADSKSLPLIDDAIWNEMIRWQSVWLASEDFQSLGINQELVSKINGFLQFSESFLRKAFNDQQRQNQLQRQKQQQEGICTLDNKRGKLRDKLKFNVFKWKGKLSEIMKIKKNIRSGQKRGDLNSQQLIGELEKLKNIVASYVEQTNNPPVVTILRIVGANLDNQLLKVKVALEAEGNISDKNMESLVSQTEHVINIAETLIKTVDEIRATSVDKFIQANVGDMHSYLGGLSNLQFNDSLAIIDEVTDFHSTDPTVLFVDEWVTESGASKLRKIFNWFNTTTVVPTDFYFKHSNRQLTLLSLKLFSYIAYQTIGGTMYCILELTVPKSVSAWDNCGNFHSAQLRKEWILLSVLLTRLTMNPLKTYTKHLGKYAVHSTQSALCS</sequence>
<dbReference type="PROSITE" id="PS51257">
    <property type="entry name" value="PROKAR_LIPOPROTEIN"/>
    <property type="match status" value="1"/>
</dbReference>
<evidence type="ECO:0000313" key="3">
    <source>
        <dbReference type="Proteomes" id="UP000243052"/>
    </source>
</evidence>
<proteinExistence type="predicted"/>
<dbReference type="OrthoDB" id="4057678at2759"/>
<name>A0A0X8HUJ9_9SACH</name>
<gene>
    <name evidence="2" type="ORF">AW171_hschr63635</name>
</gene>
<feature type="chain" id="PRO_5007066953" evidence="1">
    <location>
        <begin position="19"/>
        <end position="405"/>
    </location>
</feature>